<evidence type="ECO:0000313" key="7">
    <source>
        <dbReference type="Proteomes" id="UP001521222"/>
    </source>
</evidence>
<evidence type="ECO:0000256" key="5">
    <source>
        <dbReference type="SAM" id="Phobius"/>
    </source>
</evidence>
<dbReference type="PANTHER" id="PTHR31465:SF1">
    <property type="entry name" value="PROTEIN RTA1-RELATED"/>
    <property type="match status" value="1"/>
</dbReference>
<sequence length="179" mass="20096">MPFVIQNSYILLAPALFAATIYMILGRGSLVAASMIDPSSSKAVMGSNIVLAGIILQTIWFVFFVAGAATFHRRMREAPNRVVLAYPDIRWQSYLGYLYLASGLIIIRSIFRLAEYAEVYDGYLHSHEAFFYILDSLPMLILSIWMNWQHPGEIALLLRKYCPHKGGAGYGLTPLESRA</sequence>
<proteinExistence type="predicted"/>
<keyword evidence="2 5" id="KW-0812">Transmembrane</keyword>
<keyword evidence="7" id="KW-1185">Reference proteome</keyword>
<accession>A0ABR3R4A8</accession>
<organism evidence="6 7">
    <name type="scientific">Nothophoma quercina</name>
    <dbReference type="NCBI Taxonomy" id="749835"/>
    <lineage>
        <taxon>Eukaryota</taxon>
        <taxon>Fungi</taxon>
        <taxon>Dikarya</taxon>
        <taxon>Ascomycota</taxon>
        <taxon>Pezizomycotina</taxon>
        <taxon>Dothideomycetes</taxon>
        <taxon>Pleosporomycetidae</taxon>
        <taxon>Pleosporales</taxon>
        <taxon>Pleosporineae</taxon>
        <taxon>Didymellaceae</taxon>
        <taxon>Nothophoma</taxon>
    </lineage>
</organism>
<comment type="subcellular location">
    <subcellularLocation>
        <location evidence="1">Membrane</location>
        <topology evidence="1">Multi-pass membrane protein</topology>
    </subcellularLocation>
</comment>
<evidence type="ECO:0000256" key="1">
    <source>
        <dbReference type="ARBA" id="ARBA00004141"/>
    </source>
</evidence>
<feature type="transmembrane region" description="Helical" evidence="5">
    <location>
        <begin position="49"/>
        <end position="71"/>
    </location>
</feature>
<feature type="transmembrane region" description="Helical" evidence="5">
    <location>
        <begin position="91"/>
        <end position="110"/>
    </location>
</feature>
<reference evidence="6 7" key="1">
    <citation type="submission" date="2024-02" db="EMBL/GenBank/DDBJ databases">
        <title>De novo assembly and annotation of 12 fungi associated with fruit tree decline syndrome in Ontario, Canada.</title>
        <authorList>
            <person name="Sulman M."/>
            <person name="Ellouze W."/>
            <person name="Ilyukhin E."/>
        </authorList>
    </citation>
    <scope>NUCLEOTIDE SEQUENCE [LARGE SCALE GENOMIC DNA]</scope>
    <source>
        <strain evidence="6 7">M97-236</strain>
    </source>
</reference>
<protein>
    <submittedName>
        <fullName evidence="6">Uncharacterized protein</fullName>
    </submittedName>
</protein>
<evidence type="ECO:0000256" key="4">
    <source>
        <dbReference type="ARBA" id="ARBA00023136"/>
    </source>
</evidence>
<gene>
    <name evidence="6" type="ORF">SLS59_006276</name>
</gene>
<dbReference type="EMBL" id="JAKIXB020000020">
    <property type="protein sequence ID" value="KAL1599259.1"/>
    <property type="molecule type" value="Genomic_DNA"/>
</dbReference>
<keyword evidence="3 5" id="KW-1133">Transmembrane helix</keyword>
<evidence type="ECO:0000256" key="3">
    <source>
        <dbReference type="ARBA" id="ARBA00022989"/>
    </source>
</evidence>
<keyword evidence="4 5" id="KW-0472">Membrane</keyword>
<evidence type="ECO:0000256" key="2">
    <source>
        <dbReference type="ARBA" id="ARBA00022692"/>
    </source>
</evidence>
<name>A0ABR3R4A8_9PLEO</name>
<dbReference type="Proteomes" id="UP001521222">
    <property type="component" value="Unassembled WGS sequence"/>
</dbReference>
<comment type="caution">
    <text evidence="6">The sequence shown here is derived from an EMBL/GenBank/DDBJ whole genome shotgun (WGS) entry which is preliminary data.</text>
</comment>
<dbReference type="PANTHER" id="PTHR31465">
    <property type="entry name" value="PROTEIN RTA1-RELATED"/>
    <property type="match status" value="1"/>
</dbReference>
<evidence type="ECO:0000313" key="6">
    <source>
        <dbReference type="EMBL" id="KAL1599259.1"/>
    </source>
</evidence>
<dbReference type="InterPro" id="IPR007568">
    <property type="entry name" value="RTA1"/>
</dbReference>
<dbReference type="Pfam" id="PF04479">
    <property type="entry name" value="RTA1"/>
    <property type="match status" value="1"/>
</dbReference>
<feature type="transmembrane region" description="Helical" evidence="5">
    <location>
        <begin position="130"/>
        <end position="148"/>
    </location>
</feature>